<dbReference type="GO" id="GO:0003676">
    <property type="term" value="F:nucleic acid binding"/>
    <property type="evidence" value="ECO:0007669"/>
    <property type="project" value="InterPro"/>
</dbReference>
<dbReference type="PANTHER" id="PTHR11046">
    <property type="entry name" value="OLIGORIBONUCLEASE, MITOCHONDRIAL"/>
    <property type="match status" value="1"/>
</dbReference>
<evidence type="ECO:0000256" key="3">
    <source>
        <dbReference type="ARBA" id="ARBA00022801"/>
    </source>
</evidence>
<evidence type="ECO:0000256" key="1">
    <source>
        <dbReference type="ARBA" id="ARBA00009921"/>
    </source>
</evidence>
<reference evidence="6 7" key="1">
    <citation type="submission" date="2018-05" db="EMBL/GenBank/DDBJ databases">
        <title>Genome sequencing and assembly of the regulated plant pathogen Lachnellula willkommii and related sister species for the development of diagnostic species identification markers.</title>
        <authorList>
            <person name="Giroux E."/>
            <person name="Bilodeau G."/>
        </authorList>
    </citation>
    <scope>NUCLEOTIDE SEQUENCE [LARGE SCALE GENOMIC DNA]</scope>
    <source>
        <strain evidence="6 7">CBS 185.66</strain>
    </source>
</reference>
<dbReference type="InterPro" id="IPR013520">
    <property type="entry name" value="Ribonucl_H"/>
</dbReference>
<protein>
    <submittedName>
        <fullName evidence="6">Oligoribonuclease, mitochondrial</fullName>
    </submittedName>
</protein>
<accession>A0A8H8R039</accession>
<dbReference type="InterPro" id="IPR022894">
    <property type="entry name" value="Oligoribonuclease"/>
</dbReference>
<evidence type="ECO:0000313" key="6">
    <source>
        <dbReference type="EMBL" id="TVY24454.1"/>
    </source>
</evidence>
<dbReference type="Pfam" id="PF00929">
    <property type="entry name" value="RNase_T"/>
    <property type="match status" value="1"/>
</dbReference>
<evidence type="ECO:0000256" key="2">
    <source>
        <dbReference type="ARBA" id="ARBA00022722"/>
    </source>
</evidence>
<dbReference type="Proteomes" id="UP000431533">
    <property type="component" value="Unassembled WGS sequence"/>
</dbReference>
<comment type="similarity">
    <text evidence="1">Belongs to the oligoribonuclease family.</text>
</comment>
<keyword evidence="2" id="KW-0540">Nuclease</keyword>
<evidence type="ECO:0000259" key="5">
    <source>
        <dbReference type="SMART" id="SM00479"/>
    </source>
</evidence>
<dbReference type="Gene3D" id="3.30.420.10">
    <property type="entry name" value="Ribonuclease H-like superfamily/Ribonuclease H"/>
    <property type="match status" value="1"/>
</dbReference>
<dbReference type="RefSeq" id="XP_031003242.1">
    <property type="nucleotide sequence ID" value="XM_031151567.1"/>
</dbReference>
<organism evidence="6 7">
    <name type="scientific">Lachnellula hyalina</name>
    <dbReference type="NCBI Taxonomy" id="1316788"/>
    <lineage>
        <taxon>Eukaryota</taxon>
        <taxon>Fungi</taxon>
        <taxon>Dikarya</taxon>
        <taxon>Ascomycota</taxon>
        <taxon>Pezizomycotina</taxon>
        <taxon>Leotiomycetes</taxon>
        <taxon>Helotiales</taxon>
        <taxon>Lachnaceae</taxon>
        <taxon>Lachnellula</taxon>
    </lineage>
</organism>
<dbReference type="GO" id="GO:0000175">
    <property type="term" value="F:3'-5'-RNA exonuclease activity"/>
    <property type="evidence" value="ECO:0007669"/>
    <property type="project" value="InterPro"/>
</dbReference>
<keyword evidence="3" id="KW-0378">Hydrolase</keyword>
<dbReference type="NCBIfam" id="NF003765">
    <property type="entry name" value="PRK05359.1"/>
    <property type="match status" value="1"/>
</dbReference>
<dbReference type="CDD" id="cd06135">
    <property type="entry name" value="Orn"/>
    <property type="match status" value="1"/>
</dbReference>
<dbReference type="SMART" id="SM00479">
    <property type="entry name" value="EXOIII"/>
    <property type="match status" value="1"/>
</dbReference>
<dbReference type="AlphaFoldDB" id="A0A8H8R039"/>
<keyword evidence="4" id="KW-0269">Exonuclease</keyword>
<dbReference type="EMBL" id="QGMH01000130">
    <property type="protein sequence ID" value="TVY24454.1"/>
    <property type="molecule type" value="Genomic_DNA"/>
</dbReference>
<evidence type="ECO:0000313" key="7">
    <source>
        <dbReference type="Proteomes" id="UP000431533"/>
    </source>
</evidence>
<gene>
    <name evidence="6" type="primary">REX2</name>
    <name evidence="6" type="ORF">LHYA1_G006632</name>
</gene>
<dbReference type="FunFam" id="3.30.420.10:FF:000003">
    <property type="entry name" value="Oligoribonuclease"/>
    <property type="match status" value="1"/>
</dbReference>
<proteinExistence type="inferred from homology"/>
<dbReference type="GeneID" id="41986830"/>
<dbReference type="SUPFAM" id="SSF53098">
    <property type="entry name" value="Ribonuclease H-like"/>
    <property type="match status" value="1"/>
</dbReference>
<dbReference type="GO" id="GO:0005739">
    <property type="term" value="C:mitochondrion"/>
    <property type="evidence" value="ECO:0007669"/>
    <property type="project" value="TreeGrafter"/>
</dbReference>
<dbReference type="InterPro" id="IPR012337">
    <property type="entry name" value="RNaseH-like_sf"/>
</dbReference>
<feature type="domain" description="Exonuclease" evidence="5">
    <location>
        <begin position="10"/>
        <end position="188"/>
    </location>
</feature>
<dbReference type="OrthoDB" id="270189at2759"/>
<dbReference type="InterPro" id="IPR036397">
    <property type="entry name" value="RNaseH_sf"/>
</dbReference>
<sequence>MAHSLSSSHPLVWIDCEMTGLDLDNDVIIEIFCVITNGNLDVLDEEGWGAVIHQSKETMDKMDEWCTRTHRDSGLTAAVLSSSTTAEEASTALLSYIKRFVPEPKRALLAGNTVHADKAFLRKEPYKKVHDHFSHRILDVSSLKEAAKRWCELDVLVGVPKKLLLHQAKADILESIEEARYYKQTIFQRPRGKK</sequence>
<name>A0A8H8R039_9HELO</name>
<evidence type="ECO:0000256" key="4">
    <source>
        <dbReference type="ARBA" id="ARBA00022839"/>
    </source>
</evidence>
<keyword evidence="7" id="KW-1185">Reference proteome</keyword>
<dbReference type="PANTHER" id="PTHR11046:SF0">
    <property type="entry name" value="OLIGORIBONUCLEASE, MITOCHONDRIAL"/>
    <property type="match status" value="1"/>
</dbReference>
<comment type="caution">
    <text evidence="6">The sequence shown here is derived from an EMBL/GenBank/DDBJ whole genome shotgun (WGS) entry which is preliminary data.</text>
</comment>